<dbReference type="Proteomes" id="UP000230184">
    <property type="component" value="Unassembled WGS sequence"/>
</dbReference>
<dbReference type="InterPro" id="IPR027417">
    <property type="entry name" value="P-loop_NTPase"/>
</dbReference>
<feature type="domain" description="Tr-type G" evidence="1">
    <location>
        <begin position="2"/>
        <end position="181"/>
    </location>
</feature>
<dbReference type="GO" id="GO:0005525">
    <property type="term" value="F:GTP binding"/>
    <property type="evidence" value="ECO:0007669"/>
    <property type="project" value="InterPro"/>
</dbReference>
<dbReference type="GO" id="GO:0043022">
    <property type="term" value="F:ribosome binding"/>
    <property type="evidence" value="ECO:0007669"/>
    <property type="project" value="TreeGrafter"/>
</dbReference>
<dbReference type="InterPro" id="IPR005225">
    <property type="entry name" value="Small_GTP-bd"/>
</dbReference>
<reference evidence="3" key="1">
    <citation type="submission" date="2017-09" db="EMBL/GenBank/DDBJ databases">
        <title>Depth-based differentiation of microbial function through sediment-hosted aquifers and enrichment of novel symbionts in the deep terrestrial subsurface.</title>
        <authorList>
            <person name="Probst A.J."/>
            <person name="Ladd B."/>
            <person name="Jarett J.K."/>
            <person name="Geller-Mcgrath D.E."/>
            <person name="Sieber C.M.K."/>
            <person name="Emerson J.B."/>
            <person name="Anantharaman K."/>
            <person name="Thomas B.C."/>
            <person name="Malmstrom R."/>
            <person name="Stieglmeier M."/>
            <person name="Klingl A."/>
            <person name="Woyke T."/>
            <person name="Ryan C.M."/>
            <person name="Banfield J.F."/>
        </authorList>
    </citation>
    <scope>NUCLEOTIDE SEQUENCE [LARGE SCALE GENOMIC DNA]</scope>
</reference>
<comment type="caution">
    <text evidence="2">The sequence shown here is derived from an EMBL/GenBank/DDBJ whole genome shotgun (WGS) entry which is preliminary data.</text>
</comment>
<dbReference type="PRINTS" id="PR00315">
    <property type="entry name" value="ELONGATNFCT"/>
</dbReference>
<dbReference type="InterPro" id="IPR006297">
    <property type="entry name" value="EF-4"/>
</dbReference>
<dbReference type="NCBIfam" id="TIGR00231">
    <property type="entry name" value="small_GTP"/>
    <property type="match status" value="1"/>
</dbReference>
<dbReference type="PANTHER" id="PTHR43512:SF4">
    <property type="entry name" value="TRANSLATION FACTOR GUF1 HOMOLOG, CHLOROPLASTIC"/>
    <property type="match status" value="1"/>
</dbReference>
<organism evidence="2 3">
    <name type="scientific">Candidatus Roizmanbacteria bacterium CG07_land_8_20_14_0_80_34_15</name>
    <dbReference type="NCBI Taxonomy" id="1974849"/>
    <lineage>
        <taxon>Bacteria</taxon>
        <taxon>Candidatus Roizmaniibacteriota</taxon>
    </lineage>
</organism>
<dbReference type="PROSITE" id="PS51722">
    <property type="entry name" value="G_TR_2"/>
    <property type="match status" value="1"/>
</dbReference>
<keyword evidence="2" id="KW-0648">Protein biosynthesis</keyword>
<accession>A0A2M6YT51</accession>
<keyword evidence="2" id="KW-0251">Elongation factor</keyword>
<dbReference type="GO" id="GO:0003924">
    <property type="term" value="F:GTPase activity"/>
    <property type="evidence" value="ECO:0007669"/>
    <property type="project" value="InterPro"/>
</dbReference>
<dbReference type="SUPFAM" id="SSF52540">
    <property type="entry name" value="P-loop containing nucleoside triphosphate hydrolases"/>
    <property type="match status" value="1"/>
</dbReference>
<evidence type="ECO:0000259" key="1">
    <source>
        <dbReference type="PROSITE" id="PS51722"/>
    </source>
</evidence>
<protein>
    <submittedName>
        <fullName evidence="2">Elongation factor 4</fullName>
    </submittedName>
</protein>
<dbReference type="AlphaFoldDB" id="A0A2M6YT51"/>
<gene>
    <name evidence="2" type="ORF">COT02_04765</name>
</gene>
<dbReference type="PANTHER" id="PTHR43512">
    <property type="entry name" value="TRANSLATION FACTOR GUF1-RELATED"/>
    <property type="match status" value="1"/>
</dbReference>
<proteinExistence type="predicted"/>
<dbReference type="EMBL" id="PEWY01000132">
    <property type="protein sequence ID" value="PIU36687.1"/>
    <property type="molecule type" value="Genomic_DNA"/>
</dbReference>
<dbReference type="Pfam" id="PF00009">
    <property type="entry name" value="GTP_EFTU"/>
    <property type="match status" value="1"/>
</dbReference>
<dbReference type="Gene3D" id="3.40.50.300">
    <property type="entry name" value="P-loop containing nucleotide triphosphate hydrolases"/>
    <property type="match status" value="1"/>
</dbReference>
<evidence type="ECO:0000313" key="2">
    <source>
        <dbReference type="EMBL" id="PIU36687.1"/>
    </source>
</evidence>
<sequence>MKNIRNFAIIAHIDHGKSTLADRLLELTGTVEAGRHEAQMLDQNPISRERGITIKLAPVRMKFRIDNLKLRIEEKNILNSELYILNLIDTPGHVDFSYEVDRTLACVEGVVLLVDATQGIQAQTIANAYKAIEKNLVIIPVVNKIDMVNAEVEKTKKQLIDFLGVREEEIFCVSAKTGVGV</sequence>
<dbReference type="GO" id="GO:0045727">
    <property type="term" value="P:positive regulation of translation"/>
    <property type="evidence" value="ECO:0007669"/>
    <property type="project" value="TreeGrafter"/>
</dbReference>
<evidence type="ECO:0000313" key="3">
    <source>
        <dbReference type="Proteomes" id="UP000230184"/>
    </source>
</evidence>
<name>A0A2M6YT51_9BACT</name>
<feature type="non-terminal residue" evidence="2">
    <location>
        <position position="181"/>
    </location>
</feature>
<dbReference type="GO" id="GO:0003746">
    <property type="term" value="F:translation elongation factor activity"/>
    <property type="evidence" value="ECO:0007669"/>
    <property type="project" value="UniProtKB-KW"/>
</dbReference>
<dbReference type="InterPro" id="IPR000795">
    <property type="entry name" value="T_Tr_GTP-bd_dom"/>
</dbReference>